<dbReference type="SUPFAM" id="SSF55424">
    <property type="entry name" value="FAD/NAD-linked reductases, dimerisation (C-terminal) domain"/>
    <property type="match status" value="1"/>
</dbReference>
<dbReference type="Gene3D" id="3.50.50.60">
    <property type="entry name" value="FAD/NAD(P)-binding domain"/>
    <property type="match status" value="2"/>
</dbReference>
<feature type="domain" description="FAD/NAD(P)-binding" evidence="5">
    <location>
        <begin position="6"/>
        <end position="300"/>
    </location>
</feature>
<dbReference type="GO" id="GO:0050660">
    <property type="term" value="F:flavin adenine dinucleotide binding"/>
    <property type="evidence" value="ECO:0007669"/>
    <property type="project" value="TreeGrafter"/>
</dbReference>
<keyword evidence="2" id="KW-0285">Flavoprotein</keyword>
<dbReference type="InterPro" id="IPR016156">
    <property type="entry name" value="FAD/NAD-linked_Rdtase_dimer_sf"/>
</dbReference>
<evidence type="ECO:0000256" key="3">
    <source>
        <dbReference type="ARBA" id="ARBA00022827"/>
    </source>
</evidence>
<dbReference type="SUPFAM" id="SSF51905">
    <property type="entry name" value="FAD/NAD(P)-binding domain"/>
    <property type="match status" value="1"/>
</dbReference>
<dbReference type="InterPro" id="IPR036188">
    <property type="entry name" value="FAD/NAD-bd_sf"/>
</dbReference>
<dbReference type="PRINTS" id="PR00411">
    <property type="entry name" value="PNDRDTASEI"/>
</dbReference>
<organism evidence="6 7">
    <name type="scientific">Shackletoniella antarctica</name>
    <dbReference type="NCBI Taxonomy" id="268115"/>
    <lineage>
        <taxon>Bacteria</taxon>
        <taxon>Bacillati</taxon>
        <taxon>Cyanobacteriota</taxon>
        <taxon>Cyanophyceae</taxon>
        <taxon>Oculatellales</taxon>
        <taxon>Oculatellaceae</taxon>
        <taxon>Shackletoniella</taxon>
    </lineage>
</organism>
<accession>A0A2W4Y4J4</accession>
<evidence type="ECO:0000256" key="2">
    <source>
        <dbReference type="ARBA" id="ARBA00022630"/>
    </source>
</evidence>
<dbReference type="PANTHER" id="PTHR43014:SF2">
    <property type="entry name" value="MERCURIC REDUCTASE"/>
    <property type="match status" value="1"/>
</dbReference>
<feature type="domain" description="Pyridine nucleotide-disulphide oxidoreductase dimerisation" evidence="4">
    <location>
        <begin position="337"/>
        <end position="439"/>
    </location>
</feature>
<protein>
    <recommendedName>
        <fullName evidence="8">Mercuric reductase</fullName>
    </recommendedName>
</protein>
<dbReference type="AlphaFoldDB" id="A0A2W4Y4J4"/>
<evidence type="ECO:0000313" key="7">
    <source>
        <dbReference type="Proteomes" id="UP000249081"/>
    </source>
</evidence>
<comment type="caution">
    <text evidence="6">The sequence shown here is derived from an EMBL/GenBank/DDBJ whole genome shotgun (WGS) entry which is preliminary data.</text>
</comment>
<reference evidence="6 7" key="2">
    <citation type="submission" date="2018-06" db="EMBL/GenBank/DDBJ databases">
        <title>Metagenomic assembly of (sub)arctic Cyanobacteria and their associated microbiome from non-axenic cultures.</title>
        <authorList>
            <person name="Baurain D."/>
        </authorList>
    </citation>
    <scope>NUCLEOTIDE SEQUENCE [LARGE SCALE GENOMIC DNA]</scope>
    <source>
        <strain evidence="6">ULC041bin1</strain>
    </source>
</reference>
<evidence type="ECO:0000259" key="4">
    <source>
        <dbReference type="Pfam" id="PF02852"/>
    </source>
</evidence>
<dbReference type="Pfam" id="PF07992">
    <property type="entry name" value="Pyr_redox_2"/>
    <property type="match status" value="1"/>
</dbReference>
<dbReference type="EMBL" id="QBMN01000107">
    <property type="protein sequence ID" value="PZO38248.1"/>
    <property type="molecule type" value="Genomic_DNA"/>
</dbReference>
<gene>
    <name evidence="6" type="ORF">DCF17_14915</name>
</gene>
<dbReference type="PANTHER" id="PTHR43014">
    <property type="entry name" value="MERCURIC REDUCTASE"/>
    <property type="match status" value="1"/>
</dbReference>
<dbReference type="GO" id="GO:0003955">
    <property type="term" value="F:NAD(P)H dehydrogenase (quinone) activity"/>
    <property type="evidence" value="ECO:0007669"/>
    <property type="project" value="TreeGrafter"/>
</dbReference>
<sequence length="476" mass="51484">MTVDYDGVIIGGTVQGREAAALAARQGARVALVEPPGAVDRRIHRQLLLTALAQAGAVENAGWDSLKHQVSALAAVAYPHLNLDCLATSGVDVVLEPGQFSLRPQLAVTTLSRRLRSRGYLLAPGTEVTVPAIPGLAETPYLTLDTLLALETLPESAVVLGRSGEAIALSQALALLGTRTTLVTRGDTLLPTEDADLSAFVAALLEASGVTLKLDTQLEEIRYKDGFEISLSQGEALSEPLRERLGAASLVLATASHPVLDGLNLSRIGLQPRTIHGNPTMLPVDDRLATAHPRVFACGPALGGYWADATDHGDVAIALHNLLYLPWRKFSHLNRPALLPTTPEYARLGLTAAQARRWFGSAATVVQVPFGQVLKAHYGDDITGFCRWVVGDDGQILGAQICGPGASELMYAVALAVQQSIPLQRLDQVPTLSPSLAAMISVMVDSWQRQRWHQGTWRRDWAENWFNWRRTRRRRF</sequence>
<keyword evidence="3" id="KW-0274">FAD</keyword>
<proteinExistence type="predicted"/>
<evidence type="ECO:0008006" key="8">
    <source>
        <dbReference type="Google" id="ProtNLM"/>
    </source>
</evidence>
<dbReference type="InterPro" id="IPR023753">
    <property type="entry name" value="FAD/NAD-binding_dom"/>
</dbReference>
<name>A0A2W4Y4J4_9CYAN</name>
<dbReference type="Gene3D" id="3.30.390.30">
    <property type="match status" value="1"/>
</dbReference>
<evidence type="ECO:0000259" key="5">
    <source>
        <dbReference type="Pfam" id="PF07992"/>
    </source>
</evidence>
<evidence type="ECO:0000256" key="1">
    <source>
        <dbReference type="ARBA" id="ARBA00001974"/>
    </source>
</evidence>
<dbReference type="Proteomes" id="UP000249081">
    <property type="component" value="Unassembled WGS sequence"/>
</dbReference>
<evidence type="ECO:0000313" key="6">
    <source>
        <dbReference type="EMBL" id="PZO38248.1"/>
    </source>
</evidence>
<comment type="cofactor">
    <cofactor evidence="1">
        <name>FAD</name>
        <dbReference type="ChEBI" id="CHEBI:57692"/>
    </cofactor>
</comment>
<dbReference type="Pfam" id="PF02852">
    <property type="entry name" value="Pyr_redox_dim"/>
    <property type="match status" value="1"/>
</dbReference>
<reference evidence="7" key="1">
    <citation type="submission" date="2018-04" db="EMBL/GenBank/DDBJ databases">
        <authorList>
            <person name="Cornet L."/>
        </authorList>
    </citation>
    <scope>NUCLEOTIDE SEQUENCE [LARGE SCALE GENOMIC DNA]</scope>
</reference>
<dbReference type="InterPro" id="IPR004099">
    <property type="entry name" value="Pyr_nucl-diS_OxRdtase_dimer"/>
</dbReference>